<keyword evidence="1" id="KW-1133">Transmembrane helix</keyword>
<feature type="transmembrane region" description="Helical" evidence="1">
    <location>
        <begin position="43"/>
        <end position="63"/>
    </location>
</feature>
<dbReference type="Proteomes" id="UP001597546">
    <property type="component" value="Unassembled WGS sequence"/>
</dbReference>
<evidence type="ECO:0000313" key="3">
    <source>
        <dbReference type="Proteomes" id="UP001597546"/>
    </source>
</evidence>
<dbReference type="RefSeq" id="WP_379100782.1">
    <property type="nucleotide sequence ID" value="NZ_JBHULV010000016.1"/>
</dbReference>
<organism evidence="2 3">
    <name type="scientific">Pedobacter alpinus</name>
    <dbReference type="NCBI Taxonomy" id="1590643"/>
    <lineage>
        <taxon>Bacteria</taxon>
        <taxon>Pseudomonadati</taxon>
        <taxon>Bacteroidota</taxon>
        <taxon>Sphingobacteriia</taxon>
        <taxon>Sphingobacteriales</taxon>
        <taxon>Sphingobacteriaceae</taxon>
        <taxon>Pedobacter</taxon>
    </lineage>
</organism>
<accession>A0ABW5TRJ2</accession>
<comment type="caution">
    <text evidence="2">The sequence shown here is derived from an EMBL/GenBank/DDBJ whole genome shotgun (WGS) entry which is preliminary data.</text>
</comment>
<keyword evidence="1" id="KW-0812">Transmembrane</keyword>
<keyword evidence="3" id="KW-1185">Reference proteome</keyword>
<evidence type="ECO:0000313" key="2">
    <source>
        <dbReference type="EMBL" id="MFD2731150.1"/>
    </source>
</evidence>
<proteinExistence type="predicted"/>
<protein>
    <submittedName>
        <fullName evidence="2">Uncharacterized protein</fullName>
    </submittedName>
</protein>
<name>A0ABW5TRJ2_9SPHI</name>
<keyword evidence="1" id="KW-0472">Membrane</keyword>
<dbReference type="EMBL" id="JBHULV010000016">
    <property type="protein sequence ID" value="MFD2731150.1"/>
    <property type="molecule type" value="Genomic_DNA"/>
</dbReference>
<evidence type="ECO:0000256" key="1">
    <source>
        <dbReference type="SAM" id="Phobius"/>
    </source>
</evidence>
<reference evidence="3" key="1">
    <citation type="journal article" date="2019" name="Int. J. Syst. Evol. Microbiol.">
        <title>The Global Catalogue of Microorganisms (GCM) 10K type strain sequencing project: providing services to taxonomists for standard genome sequencing and annotation.</title>
        <authorList>
            <consortium name="The Broad Institute Genomics Platform"/>
            <consortium name="The Broad Institute Genome Sequencing Center for Infectious Disease"/>
            <person name="Wu L."/>
            <person name="Ma J."/>
        </authorList>
    </citation>
    <scope>NUCLEOTIDE SEQUENCE [LARGE SCALE GENOMIC DNA]</scope>
    <source>
        <strain evidence="3">KCTC 42456</strain>
    </source>
</reference>
<sequence length="251" mass="27730">MLDKDFDQIFKSSFEDLEIAPAADSWSKITKELDKKGTKKFPIFWMAAASVIVVLGIGVGLYIKPTELIKLTTNKNKMMADLAKEQPTPTTATEDLTVTDDVLVNPEKVATKQVASVNNNTSNQEITENQENIAVDATIAPESNVLIAETNTIKPLRAKSVTEQIIEDEKNIETINRPILTAQSIASVNNIENATNTNRKIKIPTVGDVVNFVVAKVDKRDEKIIRVSKTEESDNEITGINLGLFRFIKAE</sequence>
<gene>
    <name evidence="2" type="ORF">ACFSSE_05480</name>
</gene>